<gene>
    <name evidence="2" type="ORF">UA45_10585</name>
</gene>
<evidence type="ECO:0000313" key="3">
    <source>
        <dbReference type="Proteomes" id="UP000032582"/>
    </source>
</evidence>
<protein>
    <submittedName>
        <fullName evidence="2">Uncharacterized protein</fullName>
    </submittedName>
</protein>
<dbReference type="PATRIC" id="fig|582.24.peg.3330"/>
<comment type="caution">
    <text evidence="2">The sequence shown here is derived from an EMBL/GenBank/DDBJ whole genome shotgun (WGS) entry which is preliminary data.</text>
</comment>
<keyword evidence="1" id="KW-0472">Membrane</keyword>
<evidence type="ECO:0000256" key="1">
    <source>
        <dbReference type="SAM" id="Phobius"/>
    </source>
</evidence>
<accession>A0A0D8L7A9</accession>
<dbReference type="AlphaFoldDB" id="A0A0D8L7A9"/>
<organism evidence="2 3">
    <name type="scientific">Morganella morganii</name>
    <name type="common">Proteus morganii</name>
    <dbReference type="NCBI Taxonomy" id="582"/>
    <lineage>
        <taxon>Bacteria</taxon>
        <taxon>Pseudomonadati</taxon>
        <taxon>Pseudomonadota</taxon>
        <taxon>Gammaproteobacteria</taxon>
        <taxon>Enterobacterales</taxon>
        <taxon>Morganellaceae</taxon>
        <taxon>Morganella</taxon>
    </lineage>
</organism>
<dbReference type="Proteomes" id="UP000032582">
    <property type="component" value="Unassembled WGS sequence"/>
</dbReference>
<evidence type="ECO:0000313" key="2">
    <source>
        <dbReference type="EMBL" id="KJF77777.1"/>
    </source>
</evidence>
<dbReference type="EMBL" id="JZSH01000107">
    <property type="protein sequence ID" value="KJF77777.1"/>
    <property type="molecule type" value="Genomic_DNA"/>
</dbReference>
<keyword evidence="1" id="KW-0812">Transmembrane</keyword>
<feature type="transmembrane region" description="Helical" evidence="1">
    <location>
        <begin position="6"/>
        <end position="29"/>
    </location>
</feature>
<reference evidence="2 3" key="1">
    <citation type="submission" date="2015-02" db="EMBL/GenBank/DDBJ databases">
        <title>Whole genome shotgun sequencing of cultured foodborne pathogen.</title>
        <authorList>
            <person name="Timme R."/>
            <person name="Allard M.W."/>
            <person name="Strain E."/>
            <person name="Evans P.S."/>
            <person name="Brown E."/>
        </authorList>
    </citation>
    <scope>NUCLEOTIDE SEQUENCE [LARGE SCALE GENOMIC DNA]</scope>
    <source>
        <strain evidence="2 3">GCSL-TSO-24</strain>
    </source>
</reference>
<keyword evidence="1" id="KW-1133">Transmembrane helix</keyword>
<proteinExistence type="predicted"/>
<sequence>MFADGRTRITLLTVIFITSLMLTFQIRFFRAGQKTRPQLSAANRNRKIILTGHQFFSERCDDNRCQRCHTG</sequence>
<name>A0A0D8L7A9_MORMO</name>